<gene>
    <name evidence="1" type="ORF">I8J29_12145</name>
</gene>
<accession>A0ABS3W9F5</accession>
<dbReference type="RefSeq" id="WP_208847871.1">
    <property type="nucleotide sequence ID" value="NZ_JAGGDJ010000006.1"/>
</dbReference>
<dbReference type="Pfam" id="PF10970">
    <property type="entry name" value="GerPE"/>
    <property type="match status" value="1"/>
</dbReference>
<name>A0ABS3W9F5_9BACL</name>
<evidence type="ECO:0000313" key="1">
    <source>
        <dbReference type="EMBL" id="MBO7744950.1"/>
    </source>
</evidence>
<reference evidence="1 2" key="1">
    <citation type="submission" date="2021-03" db="EMBL/GenBank/DDBJ databases">
        <title>Paenibacillus artemisicola MWE-103 whole genome sequence.</title>
        <authorList>
            <person name="Ham Y.J."/>
        </authorList>
    </citation>
    <scope>NUCLEOTIDE SEQUENCE [LARGE SCALE GENOMIC DNA]</scope>
    <source>
        <strain evidence="1 2">MWE-103</strain>
    </source>
</reference>
<dbReference type="EMBL" id="JAGGDJ010000006">
    <property type="protein sequence ID" value="MBO7744950.1"/>
    <property type="molecule type" value="Genomic_DNA"/>
</dbReference>
<sequence length="182" mass="19868">MSREARSVRKPGEVPFADLLGLPDVENSDYPVRVSEVGGVYVNSISSASIMQFGDRADVNAKLRGVAVQRESDHLFSNRVYFESYDIFSQPVPPVTPFLAEAAREPVDVRTVNRDPRISVGCIEIIAVSSSAMLLVGNGVNTRAESRISNIRQFAKPATIRWVEPGECAPMAPYALLGRTSV</sequence>
<comment type="caution">
    <text evidence="1">The sequence shown here is derived from an EMBL/GenBank/DDBJ whole genome shotgun (WGS) entry which is preliminary data.</text>
</comment>
<dbReference type="InterPro" id="IPR024496">
    <property type="entry name" value="Spore_germ_GerPE"/>
</dbReference>
<proteinExistence type="predicted"/>
<keyword evidence="2" id="KW-1185">Reference proteome</keyword>
<organism evidence="1 2">
    <name type="scientific">Paenibacillus artemisiicola</name>
    <dbReference type="NCBI Taxonomy" id="1172618"/>
    <lineage>
        <taxon>Bacteria</taxon>
        <taxon>Bacillati</taxon>
        <taxon>Bacillota</taxon>
        <taxon>Bacilli</taxon>
        <taxon>Bacillales</taxon>
        <taxon>Paenibacillaceae</taxon>
        <taxon>Paenibacillus</taxon>
    </lineage>
</organism>
<protein>
    <submittedName>
        <fullName evidence="1">Spore germination protein GerPE</fullName>
    </submittedName>
</protein>
<dbReference type="Proteomes" id="UP000670947">
    <property type="component" value="Unassembled WGS sequence"/>
</dbReference>
<evidence type="ECO:0000313" key="2">
    <source>
        <dbReference type="Proteomes" id="UP000670947"/>
    </source>
</evidence>